<evidence type="ECO:0000256" key="1">
    <source>
        <dbReference type="SAM" id="MobiDB-lite"/>
    </source>
</evidence>
<reference evidence="2 3" key="1">
    <citation type="submission" date="2021-09" db="EMBL/GenBank/DDBJ databases">
        <title>Genomic insights and catalytic innovation underlie evolution of tropane alkaloids biosynthesis.</title>
        <authorList>
            <person name="Wang Y.-J."/>
            <person name="Tian T."/>
            <person name="Huang J.-P."/>
            <person name="Huang S.-X."/>
        </authorList>
    </citation>
    <scope>NUCLEOTIDE SEQUENCE [LARGE SCALE GENOMIC DNA]</scope>
    <source>
        <strain evidence="2">KIB-2018</strain>
        <tissue evidence="2">Leaf</tissue>
    </source>
</reference>
<accession>A0AAV8TEF0</accession>
<gene>
    <name evidence="2" type="ORF">K2173_010643</name>
</gene>
<organism evidence="2 3">
    <name type="scientific">Erythroxylum novogranatense</name>
    <dbReference type="NCBI Taxonomy" id="1862640"/>
    <lineage>
        <taxon>Eukaryota</taxon>
        <taxon>Viridiplantae</taxon>
        <taxon>Streptophyta</taxon>
        <taxon>Embryophyta</taxon>
        <taxon>Tracheophyta</taxon>
        <taxon>Spermatophyta</taxon>
        <taxon>Magnoliopsida</taxon>
        <taxon>eudicotyledons</taxon>
        <taxon>Gunneridae</taxon>
        <taxon>Pentapetalae</taxon>
        <taxon>rosids</taxon>
        <taxon>fabids</taxon>
        <taxon>Malpighiales</taxon>
        <taxon>Erythroxylaceae</taxon>
        <taxon>Erythroxylum</taxon>
    </lineage>
</organism>
<evidence type="ECO:0000313" key="3">
    <source>
        <dbReference type="Proteomes" id="UP001159364"/>
    </source>
</evidence>
<feature type="compositionally biased region" description="Basic and acidic residues" evidence="1">
    <location>
        <begin position="187"/>
        <end position="215"/>
    </location>
</feature>
<protein>
    <recommendedName>
        <fullName evidence="4">EF-hand domain-containing protein</fullName>
    </recommendedName>
</protein>
<name>A0AAV8TEF0_9ROSI</name>
<comment type="caution">
    <text evidence="2">The sequence shown here is derived from an EMBL/GenBank/DDBJ whole genome shotgun (WGS) entry which is preliminary data.</text>
</comment>
<feature type="region of interest" description="Disordered" evidence="1">
    <location>
        <begin position="1"/>
        <end position="115"/>
    </location>
</feature>
<sequence length="227" mass="24046">MALAPAPVAPPLPAPQRQQQKNHRTPRQQRTLSKGKSVAFQGPHISLPSALPTQSSRLLPVSMGQMLGPSSQAPAPAFSTSPQQPQSLGQPGPSITSLPPKPTPPQIPSPGSNHVALSISSHADLIIQDSSILIPLQWALDGRDMAADHSGTGRPPAPISVDPTSTVPQVSPLDPGLDPPRPSTINEFKDELDTNGRRRITKEEQETKKKNKEELGEGSGLRMKGDG</sequence>
<dbReference type="Proteomes" id="UP001159364">
    <property type="component" value="Linkage Group LG05"/>
</dbReference>
<feature type="compositionally biased region" description="Low complexity" evidence="1">
    <location>
        <begin position="79"/>
        <end position="98"/>
    </location>
</feature>
<dbReference type="AlphaFoldDB" id="A0AAV8TEF0"/>
<feature type="region of interest" description="Disordered" evidence="1">
    <location>
        <begin position="145"/>
        <end position="227"/>
    </location>
</feature>
<keyword evidence="3" id="KW-1185">Reference proteome</keyword>
<feature type="compositionally biased region" description="Pro residues" evidence="1">
    <location>
        <begin position="99"/>
        <end position="108"/>
    </location>
</feature>
<evidence type="ECO:0000313" key="2">
    <source>
        <dbReference type="EMBL" id="KAJ8765152.1"/>
    </source>
</evidence>
<dbReference type="EMBL" id="JAIWQS010000005">
    <property type="protein sequence ID" value="KAJ8765152.1"/>
    <property type="molecule type" value="Genomic_DNA"/>
</dbReference>
<proteinExistence type="predicted"/>
<evidence type="ECO:0008006" key="4">
    <source>
        <dbReference type="Google" id="ProtNLM"/>
    </source>
</evidence>